<dbReference type="Proteomes" id="UP000684084">
    <property type="component" value="Unassembled WGS sequence"/>
</dbReference>
<reference evidence="1" key="1">
    <citation type="submission" date="2020-05" db="EMBL/GenBank/DDBJ databases">
        <authorList>
            <person name="Rincon C."/>
            <person name="Sanders R I."/>
            <person name="Robbins C."/>
            <person name="Chaturvedi A."/>
        </authorList>
    </citation>
    <scope>NUCLEOTIDE SEQUENCE</scope>
    <source>
        <strain evidence="1">CHB12</strain>
    </source>
</reference>
<proteinExistence type="predicted"/>
<evidence type="ECO:0000313" key="1">
    <source>
        <dbReference type="EMBL" id="CAB5330062.1"/>
    </source>
</evidence>
<comment type="caution">
    <text evidence="1">The sequence shown here is derived from an EMBL/GenBank/DDBJ whole genome shotgun (WGS) entry which is preliminary data.</text>
</comment>
<sequence>MQLSRMSAIQVDAPILDSKITLDHSMIYTLQDMIVRIRPQKMMLLKTTHVPWYLERFNQGRLICHSSLLNLDCIINILEFLDNDPATLFACALVNREWCKIATSILWRDSWRYKKSFQLPGNEKIQMISIFLESLPQYHLNTIERKIGILIMPRKTLFNYAKFVRHIRIRSLEWHLTKWVQHNAGYYINEDSPDLRKKVTIISQILLEHILRSTPTIYGLNVNSENYTSGSLTSAIRNVPSAKISLANVKIFTFGKIWTTMPRLFEILSTICYKINTLEICPSQDIKYTARLINNQINIKSLTLVDTPSIRLNRHETKNEYTWDNEIFSALLYKAKTVTQLTLKNIHLSSLKELNYFENLEELYITNYVGDISQKNFQDLSEISLKKLKNFFIISLFSETYLKNLCKFIKNSKELTHLKIQGCKLHDPDYSMTWINSLAKNNRNLVSYEGPIGSNDVVALWIFLDSCKSLQKLHFQCNNYNSFTSNKDLKSFDNILRELTRKQPVALRKLIVGKGWTVSCKGVENFIKCRKNLFVPIRFEWDPHTVIIGNINELTKRYC</sequence>
<evidence type="ECO:0000313" key="2">
    <source>
        <dbReference type="Proteomes" id="UP000684084"/>
    </source>
</evidence>
<dbReference type="CDD" id="cd09917">
    <property type="entry name" value="F-box_SF"/>
    <property type="match status" value="1"/>
</dbReference>
<dbReference type="OrthoDB" id="3264508at2759"/>
<name>A0A916DZI8_9GLOM</name>
<protein>
    <recommendedName>
        <fullName evidence="3">F-box domain-containing protein</fullName>
    </recommendedName>
</protein>
<dbReference type="AlphaFoldDB" id="A0A916DZI8"/>
<dbReference type="EMBL" id="CAGKOT010000004">
    <property type="protein sequence ID" value="CAB5330062.1"/>
    <property type="molecule type" value="Genomic_DNA"/>
</dbReference>
<gene>
    <name evidence="1" type="ORF">CHRIB12_LOCUS2847</name>
</gene>
<evidence type="ECO:0008006" key="3">
    <source>
        <dbReference type="Google" id="ProtNLM"/>
    </source>
</evidence>
<dbReference type="VEuPathDB" id="FungiDB:RhiirFUN_006991"/>
<organism evidence="1 2">
    <name type="scientific">Rhizophagus irregularis</name>
    <dbReference type="NCBI Taxonomy" id="588596"/>
    <lineage>
        <taxon>Eukaryota</taxon>
        <taxon>Fungi</taxon>
        <taxon>Fungi incertae sedis</taxon>
        <taxon>Mucoromycota</taxon>
        <taxon>Glomeromycotina</taxon>
        <taxon>Glomeromycetes</taxon>
        <taxon>Glomerales</taxon>
        <taxon>Glomeraceae</taxon>
        <taxon>Rhizophagus</taxon>
    </lineage>
</organism>
<accession>A0A916DZI8</accession>